<accession>A0A7J6QV20</accession>
<dbReference type="EMBL" id="JABANM010026755">
    <property type="protein sequence ID" value="KAF4712469.1"/>
    <property type="molecule type" value="Genomic_DNA"/>
</dbReference>
<dbReference type="InterPro" id="IPR002801">
    <property type="entry name" value="Asp_carbamoylTrfase_reg"/>
</dbReference>
<reference evidence="3 4" key="1">
    <citation type="submission" date="2020-04" db="EMBL/GenBank/DDBJ databases">
        <title>Perkinsus olseni comparative genomics.</title>
        <authorList>
            <person name="Bogema D.R."/>
        </authorList>
    </citation>
    <scope>NUCLEOTIDE SEQUENCE [LARGE SCALE GENOMIC DNA]</scope>
    <source>
        <strain evidence="3">ATCC PRA-205</strain>
    </source>
</reference>
<name>A0A7J6QV20_PEROL</name>
<protein>
    <submittedName>
        <fullName evidence="3">Uncharacterized protein</fullName>
    </submittedName>
</protein>
<keyword evidence="2" id="KW-0812">Transmembrane</keyword>
<gene>
    <name evidence="3" type="ORF">FOZ62_004342</name>
</gene>
<dbReference type="Gene3D" id="1.20.1250.20">
    <property type="entry name" value="MFS general substrate transporter like domains"/>
    <property type="match status" value="1"/>
</dbReference>
<dbReference type="InterPro" id="IPR036901">
    <property type="entry name" value="Asp/Orn_carbamoylTrfase_sf"/>
</dbReference>
<dbReference type="Pfam" id="PF13347">
    <property type="entry name" value="MFS_2"/>
    <property type="match status" value="1"/>
</dbReference>
<evidence type="ECO:0000256" key="1">
    <source>
        <dbReference type="ARBA" id="ARBA00022679"/>
    </source>
</evidence>
<dbReference type="SUPFAM" id="SSF103473">
    <property type="entry name" value="MFS general substrate transporter"/>
    <property type="match status" value="1"/>
</dbReference>
<keyword evidence="1" id="KW-0808">Transferase</keyword>
<feature type="transmembrane region" description="Helical" evidence="2">
    <location>
        <begin position="328"/>
        <end position="350"/>
    </location>
</feature>
<sequence>LLDQLTFVERIKRLNREAGGSPSGGYSPIGIEPYDFQAIHVALIGDLKNGRTVHSKVNGLRVFDNVKVDLIAPRELGMPEAYTERMRSLGYDVRQFPSLEEYLDQDDVAKIWYFTRLQLERMTDDQRERSAILRRAVSFDASTMMGKLPDGCKFFHPLPRDSRFPTIPFEIDDTDLNGWDEQSRNGYFLRIVLLRGIAAAGPPEVEVQFDTDNRRCGNARCVSNDVNGQREVIPALVKDSAGRGCCWYCDELMWILLLTLGPFGVSFGFALQFALLTPFGMKLGISETMSSYLWLCGPVTGMIVQPLVGRLSDQCQNKWGRRRPYALGGTIVLLISLFLIAWSLDLGVLLGDRGADHRWATLIFVLSFWLFDASNNVLAVVFRALISDTVPDSQLSLA</sequence>
<dbReference type="GO" id="GO:0016743">
    <property type="term" value="F:carboxyl- or carbamoyltransferase activity"/>
    <property type="evidence" value="ECO:0007669"/>
    <property type="project" value="InterPro"/>
</dbReference>
<dbReference type="SUPFAM" id="SSF53671">
    <property type="entry name" value="Aspartate/ornithine carbamoyltransferase"/>
    <property type="match status" value="1"/>
</dbReference>
<feature type="transmembrane region" description="Helical" evidence="2">
    <location>
        <begin position="291"/>
        <end position="308"/>
    </location>
</feature>
<keyword evidence="2" id="KW-1133">Transmembrane helix</keyword>
<dbReference type="GO" id="GO:0006207">
    <property type="term" value="P:'de novo' pyrimidine nucleobase biosynthetic process"/>
    <property type="evidence" value="ECO:0007669"/>
    <property type="project" value="InterPro"/>
</dbReference>
<comment type="caution">
    <text evidence="3">The sequence shown here is derived from an EMBL/GenBank/DDBJ whole genome shotgun (WGS) entry which is preliminary data.</text>
</comment>
<keyword evidence="2" id="KW-0472">Membrane</keyword>
<feature type="transmembrane region" description="Helical" evidence="2">
    <location>
        <begin position="252"/>
        <end position="279"/>
    </location>
</feature>
<evidence type="ECO:0000313" key="4">
    <source>
        <dbReference type="Proteomes" id="UP000574390"/>
    </source>
</evidence>
<dbReference type="GO" id="GO:0006520">
    <property type="term" value="P:amino acid metabolic process"/>
    <property type="evidence" value="ECO:0007669"/>
    <property type="project" value="InterPro"/>
</dbReference>
<proteinExistence type="predicted"/>
<dbReference type="Gene3D" id="3.40.50.1370">
    <property type="entry name" value="Aspartate/ornithine carbamoyltransferase"/>
    <property type="match status" value="1"/>
</dbReference>
<dbReference type="Proteomes" id="UP000574390">
    <property type="component" value="Unassembled WGS sequence"/>
</dbReference>
<organism evidence="3 4">
    <name type="scientific">Perkinsus olseni</name>
    <name type="common">Perkinsus atlanticus</name>
    <dbReference type="NCBI Taxonomy" id="32597"/>
    <lineage>
        <taxon>Eukaryota</taxon>
        <taxon>Sar</taxon>
        <taxon>Alveolata</taxon>
        <taxon>Perkinsozoa</taxon>
        <taxon>Perkinsea</taxon>
        <taxon>Perkinsida</taxon>
        <taxon>Perkinsidae</taxon>
        <taxon>Perkinsus</taxon>
    </lineage>
</organism>
<evidence type="ECO:0000313" key="3">
    <source>
        <dbReference type="EMBL" id="KAF4712469.1"/>
    </source>
</evidence>
<dbReference type="AlphaFoldDB" id="A0A7J6QV20"/>
<evidence type="ECO:0000256" key="2">
    <source>
        <dbReference type="SAM" id="Phobius"/>
    </source>
</evidence>
<dbReference type="InterPro" id="IPR036259">
    <property type="entry name" value="MFS_trans_sf"/>
</dbReference>
<dbReference type="GO" id="GO:0016597">
    <property type="term" value="F:amino acid binding"/>
    <property type="evidence" value="ECO:0007669"/>
    <property type="project" value="InterPro"/>
</dbReference>
<dbReference type="PANTHER" id="PTHR35805:SF1">
    <property type="entry name" value="ASPARTATE CARBAMOYLTRANSFERASE REGULATORY CHAIN"/>
    <property type="match status" value="1"/>
</dbReference>
<feature type="transmembrane region" description="Helical" evidence="2">
    <location>
        <begin position="362"/>
        <end position="386"/>
    </location>
</feature>
<feature type="non-terminal residue" evidence="3">
    <location>
        <position position="1"/>
    </location>
</feature>
<feature type="non-terminal residue" evidence="3">
    <location>
        <position position="398"/>
    </location>
</feature>
<dbReference type="GO" id="GO:0009347">
    <property type="term" value="C:aspartate carbamoyltransferase complex"/>
    <property type="evidence" value="ECO:0007669"/>
    <property type="project" value="InterPro"/>
</dbReference>
<dbReference type="PANTHER" id="PTHR35805">
    <property type="entry name" value="ASPARTATE CARBAMOYLTRANSFERASE REGULATORY CHAIN"/>
    <property type="match status" value="1"/>
</dbReference>